<proteinExistence type="predicted"/>
<gene>
    <name evidence="1" type="ORF">F4553_008056</name>
</gene>
<reference evidence="1 2" key="1">
    <citation type="submission" date="2020-08" db="EMBL/GenBank/DDBJ databases">
        <title>Sequencing the genomes of 1000 actinobacteria strains.</title>
        <authorList>
            <person name="Klenk H.-P."/>
        </authorList>
    </citation>
    <scope>NUCLEOTIDE SEQUENCE [LARGE SCALE GENOMIC DNA]</scope>
    <source>
        <strain evidence="1 2">DSM 45362</strain>
    </source>
</reference>
<organism evidence="1 2">
    <name type="scientific">Allocatelliglobosispora scoriae</name>
    <dbReference type="NCBI Taxonomy" id="643052"/>
    <lineage>
        <taxon>Bacteria</taxon>
        <taxon>Bacillati</taxon>
        <taxon>Actinomycetota</taxon>
        <taxon>Actinomycetes</taxon>
        <taxon>Micromonosporales</taxon>
        <taxon>Micromonosporaceae</taxon>
        <taxon>Allocatelliglobosispora</taxon>
    </lineage>
</organism>
<sequence length="215" mass="23213">MQHHDQIAAMITAYTGRTPDQHALEPTPAGAGIHPAARRTADLRRGLQLALDISRAVLEDGGDFGATPAAAADPDGSVVDYHLTVIKYYLTAVEDRAQAYLNASRELSALLHDADRIRYAEDHPPRAAYRQYTAVGEDVLVTAPHSTACLTLGVAGRPVWITVHTDTAELLGVPGDLRERLLPHHDAGVYLEAATNRLYVLRTDDTPTSHQTIGG</sequence>
<evidence type="ECO:0000313" key="2">
    <source>
        <dbReference type="Proteomes" id="UP000587527"/>
    </source>
</evidence>
<dbReference type="EMBL" id="JACHMN010000003">
    <property type="protein sequence ID" value="MBB5874622.1"/>
    <property type="molecule type" value="Genomic_DNA"/>
</dbReference>
<accession>A0A841C6B2</accession>
<evidence type="ECO:0000313" key="1">
    <source>
        <dbReference type="EMBL" id="MBB5874622.1"/>
    </source>
</evidence>
<name>A0A841C6B2_9ACTN</name>
<dbReference type="AlphaFoldDB" id="A0A841C6B2"/>
<comment type="caution">
    <text evidence="1">The sequence shown here is derived from an EMBL/GenBank/DDBJ whole genome shotgun (WGS) entry which is preliminary data.</text>
</comment>
<protein>
    <submittedName>
        <fullName evidence="1">Uncharacterized protein</fullName>
    </submittedName>
</protein>
<dbReference type="RefSeq" id="WP_184846888.1">
    <property type="nucleotide sequence ID" value="NZ_JACHMN010000003.1"/>
</dbReference>
<dbReference type="Proteomes" id="UP000587527">
    <property type="component" value="Unassembled WGS sequence"/>
</dbReference>
<keyword evidence="2" id="KW-1185">Reference proteome</keyword>